<sequence>MIKKLNATDKETAKKMIDVQLPSYKAEAELIGFYGIPQLNDTVESIMENDEIFIGYFFDEELAAFISYTEEQNEFDICRLVVHPNHFRKGIAKKLLEHVLKNRTNGKKVIVSTGAKNVPAKNLYAFFGFEEVKNIEVAPGIFLTFMELM</sequence>
<dbReference type="OrthoDB" id="46888at2"/>
<reference evidence="2 3" key="2">
    <citation type="journal article" date="2016" name="Int. J. Syst. Evol. Microbiol.">
        <title>Bacillus gobiensis sp. nov., isolated from a soil sample.</title>
        <authorList>
            <person name="Liu B."/>
            <person name="Liu G.H."/>
            <person name="Cetin S."/>
            <person name="Schumann P."/>
            <person name="Pan Z.Z."/>
            <person name="Chen Q.Q."/>
        </authorList>
    </citation>
    <scope>NUCLEOTIDE SEQUENCE [LARGE SCALE GENOMIC DNA]</scope>
    <source>
        <strain evidence="2 3">FJAT-4402</strain>
    </source>
</reference>
<proteinExistence type="predicted"/>
<evidence type="ECO:0000313" key="2">
    <source>
        <dbReference type="EMBL" id="ALC83603.1"/>
    </source>
</evidence>
<keyword evidence="2" id="KW-0808">Transferase</keyword>
<gene>
    <name evidence="2" type="ORF">AM592_20260</name>
</gene>
<protein>
    <submittedName>
        <fullName evidence="2">Acetyltransferase</fullName>
    </submittedName>
</protein>
<dbReference type="Proteomes" id="UP000067625">
    <property type="component" value="Chromosome"/>
</dbReference>
<evidence type="ECO:0000313" key="3">
    <source>
        <dbReference type="Proteomes" id="UP000067625"/>
    </source>
</evidence>
<dbReference type="Gene3D" id="3.40.630.30">
    <property type="match status" value="1"/>
</dbReference>
<reference evidence="3" key="1">
    <citation type="submission" date="2015-08" db="EMBL/GenBank/DDBJ databases">
        <title>Genome sequencing project for genomic taxonomy and phylogenomics of Bacillus-like bacteria.</title>
        <authorList>
            <person name="Liu B."/>
            <person name="Wang J."/>
            <person name="Zhu Y."/>
            <person name="Liu G."/>
            <person name="Chen Q."/>
            <person name="Chen Z."/>
            <person name="Lan J."/>
            <person name="Che J."/>
            <person name="Ge C."/>
            <person name="Shi H."/>
            <person name="Pan Z."/>
            <person name="Liu X."/>
        </authorList>
    </citation>
    <scope>NUCLEOTIDE SEQUENCE [LARGE SCALE GENOMIC DNA]</scope>
    <source>
        <strain evidence="3">FJAT-4402</strain>
    </source>
</reference>
<dbReference type="GO" id="GO:0016747">
    <property type="term" value="F:acyltransferase activity, transferring groups other than amino-acyl groups"/>
    <property type="evidence" value="ECO:0007669"/>
    <property type="project" value="InterPro"/>
</dbReference>
<dbReference type="PROSITE" id="PS51186">
    <property type="entry name" value="GNAT"/>
    <property type="match status" value="1"/>
</dbReference>
<name>A0A0M4GCD6_9BACI</name>
<dbReference type="EMBL" id="CP012600">
    <property type="protein sequence ID" value="ALC83603.1"/>
    <property type="molecule type" value="Genomic_DNA"/>
</dbReference>
<dbReference type="AlphaFoldDB" id="A0A0M4GCD6"/>
<dbReference type="InterPro" id="IPR000182">
    <property type="entry name" value="GNAT_dom"/>
</dbReference>
<dbReference type="PATRIC" id="fig|1441095.3.peg.4483"/>
<accession>A0A0M4GCD6</accession>
<dbReference type="SUPFAM" id="SSF55729">
    <property type="entry name" value="Acyl-CoA N-acyltransferases (Nat)"/>
    <property type="match status" value="1"/>
</dbReference>
<organism evidence="2 3">
    <name type="scientific">Bacillus gobiensis</name>
    <dbReference type="NCBI Taxonomy" id="1441095"/>
    <lineage>
        <taxon>Bacteria</taxon>
        <taxon>Bacillati</taxon>
        <taxon>Bacillota</taxon>
        <taxon>Bacilli</taxon>
        <taxon>Bacillales</taxon>
        <taxon>Bacillaceae</taxon>
        <taxon>Bacillus</taxon>
    </lineage>
</organism>
<evidence type="ECO:0000259" key="1">
    <source>
        <dbReference type="PROSITE" id="PS51186"/>
    </source>
</evidence>
<dbReference type="InterPro" id="IPR016181">
    <property type="entry name" value="Acyl_CoA_acyltransferase"/>
</dbReference>
<dbReference type="STRING" id="1441095.AM592_20260"/>
<keyword evidence="3" id="KW-1185">Reference proteome</keyword>
<feature type="domain" description="N-acetyltransferase" evidence="1">
    <location>
        <begin position="1"/>
        <end position="149"/>
    </location>
</feature>
<dbReference type="CDD" id="cd04301">
    <property type="entry name" value="NAT_SF"/>
    <property type="match status" value="1"/>
</dbReference>
<dbReference type="RefSeq" id="WP_053605457.1">
    <property type="nucleotide sequence ID" value="NZ_CP012600.1"/>
</dbReference>
<dbReference type="Pfam" id="PF13673">
    <property type="entry name" value="Acetyltransf_10"/>
    <property type="match status" value="1"/>
</dbReference>